<reference evidence="1 2" key="1">
    <citation type="submission" date="2013-01" db="EMBL/GenBank/DDBJ databases">
        <authorList>
            <person name="Harkins D.M."/>
            <person name="Durkin A.S."/>
            <person name="Brinkac L.M."/>
            <person name="Haft D.H."/>
            <person name="Selengut J.D."/>
            <person name="Sanka R."/>
            <person name="DePew J."/>
            <person name="Purushe J."/>
            <person name="Whelen A.C."/>
            <person name="Vinetz J.M."/>
            <person name="Sutton G.G."/>
            <person name="Nierman W.C."/>
            <person name="Fouts D.E."/>
        </authorList>
    </citation>
    <scope>NUCLEOTIDE SEQUENCE [LARGE SCALE GENOMIC DNA]</scope>
    <source>
        <strain evidence="1 2">2007001578</strain>
    </source>
</reference>
<evidence type="ECO:0000313" key="2">
    <source>
        <dbReference type="Proteomes" id="UP000012099"/>
    </source>
</evidence>
<dbReference type="Proteomes" id="UP000012099">
    <property type="component" value="Unassembled WGS sequence"/>
</dbReference>
<keyword evidence="2" id="KW-1185">Reference proteome</keyword>
<sequence>MEIHFSTTLFKIFIKIQIILKNLKVFHSFKLSKFILKNIYFKVIFYIR</sequence>
<accession>A0ABP2T945</accession>
<gene>
    <name evidence="1" type="ORF">LEP1GSC035_0573</name>
</gene>
<dbReference type="EMBL" id="AHMH02000074">
    <property type="protein sequence ID" value="EMN00819.1"/>
    <property type="molecule type" value="Genomic_DNA"/>
</dbReference>
<organism evidence="1 2">
    <name type="scientific">Leptospira noguchii str. 2007001578</name>
    <dbReference type="NCBI Taxonomy" id="1049974"/>
    <lineage>
        <taxon>Bacteria</taxon>
        <taxon>Pseudomonadati</taxon>
        <taxon>Spirochaetota</taxon>
        <taxon>Spirochaetia</taxon>
        <taxon>Leptospirales</taxon>
        <taxon>Leptospiraceae</taxon>
        <taxon>Leptospira</taxon>
    </lineage>
</organism>
<proteinExistence type="predicted"/>
<evidence type="ECO:0000313" key="1">
    <source>
        <dbReference type="EMBL" id="EMN00819.1"/>
    </source>
</evidence>
<protein>
    <submittedName>
        <fullName evidence="1">Uncharacterized protein</fullName>
    </submittedName>
</protein>
<comment type="caution">
    <text evidence="1">The sequence shown here is derived from an EMBL/GenBank/DDBJ whole genome shotgun (WGS) entry which is preliminary data.</text>
</comment>
<name>A0ABP2T945_9LEPT</name>